<evidence type="ECO:0008006" key="3">
    <source>
        <dbReference type="Google" id="ProtNLM"/>
    </source>
</evidence>
<protein>
    <recommendedName>
        <fullName evidence="3">Antitoxin Xre/MbcA/ParS-like toxin-binding domain-containing protein</fullName>
    </recommendedName>
</protein>
<organism evidence="1 2">
    <name type="scientific">Tsukamurella soli</name>
    <dbReference type="NCBI Taxonomy" id="644556"/>
    <lineage>
        <taxon>Bacteria</taxon>
        <taxon>Bacillati</taxon>
        <taxon>Actinomycetota</taxon>
        <taxon>Actinomycetes</taxon>
        <taxon>Mycobacteriales</taxon>
        <taxon>Tsukamurellaceae</taxon>
        <taxon>Tsukamurella</taxon>
    </lineage>
</organism>
<dbReference type="Proteomes" id="UP001500635">
    <property type="component" value="Unassembled WGS sequence"/>
</dbReference>
<dbReference type="RefSeq" id="WP_344996682.1">
    <property type="nucleotide sequence ID" value="NZ_BAABFR010000040.1"/>
</dbReference>
<comment type="caution">
    <text evidence="1">The sequence shown here is derived from an EMBL/GenBank/DDBJ whole genome shotgun (WGS) entry which is preliminary data.</text>
</comment>
<proteinExistence type="predicted"/>
<keyword evidence="2" id="KW-1185">Reference proteome</keyword>
<accession>A0ABP8JRH9</accession>
<evidence type="ECO:0000313" key="1">
    <source>
        <dbReference type="EMBL" id="GAA4394918.1"/>
    </source>
</evidence>
<sequence length="200" mass="21624">MSVHDGIGDTVSQLSDEELIAAVTDQIRRRERFSLVKDNLTVLLTMAPTLFDMTDDRLRRAASSAEAAAARAAIIRDAETAVLAHPMLTSAGVGRVLGWSAKSRSSASRLVGSGKVVALPVNGRNLFPDFQFDADRREVLPLVAEINHALDARGDPWGVASWWLSETGHVRDRRSPAELAVDGAHDDLLRAMVADMVDGD</sequence>
<dbReference type="EMBL" id="BAABFR010000040">
    <property type="protein sequence ID" value="GAA4394918.1"/>
    <property type="molecule type" value="Genomic_DNA"/>
</dbReference>
<evidence type="ECO:0000313" key="2">
    <source>
        <dbReference type="Proteomes" id="UP001500635"/>
    </source>
</evidence>
<gene>
    <name evidence="1" type="ORF">GCM10023147_27460</name>
</gene>
<reference evidence="2" key="1">
    <citation type="journal article" date="2019" name="Int. J. Syst. Evol. Microbiol.">
        <title>The Global Catalogue of Microorganisms (GCM) 10K type strain sequencing project: providing services to taxonomists for standard genome sequencing and annotation.</title>
        <authorList>
            <consortium name="The Broad Institute Genomics Platform"/>
            <consortium name="The Broad Institute Genome Sequencing Center for Infectious Disease"/>
            <person name="Wu L."/>
            <person name="Ma J."/>
        </authorList>
    </citation>
    <scope>NUCLEOTIDE SEQUENCE [LARGE SCALE GENOMIC DNA]</scope>
    <source>
        <strain evidence="2">JCM 17688</strain>
    </source>
</reference>
<name>A0ABP8JRH9_9ACTN</name>